<dbReference type="EMBL" id="JACPRF010000128">
    <property type="protein sequence ID" value="MBI2876057.1"/>
    <property type="molecule type" value="Genomic_DNA"/>
</dbReference>
<keyword evidence="2" id="KW-0812">Transmembrane</keyword>
<sequence length="77" mass="8924">MYTPFWVDYALAYGELSNLQYLVGVGSFVLVFILSTLMVVFLPMRPDQLKSFFQRAGRRPSTQQPKWNQDILPGHSR</sequence>
<protein>
    <submittedName>
        <fullName evidence="3">Uncharacterized protein</fullName>
    </submittedName>
</protein>
<accession>A0A932FW84</accession>
<evidence type="ECO:0000256" key="2">
    <source>
        <dbReference type="SAM" id="Phobius"/>
    </source>
</evidence>
<reference evidence="3" key="1">
    <citation type="submission" date="2020-07" db="EMBL/GenBank/DDBJ databases">
        <title>Huge and variable diversity of episymbiotic CPR bacteria and DPANN archaea in groundwater ecosystems.</title>
        <authorList>
            <person name="He C.Y."/>
            <person name="Keren R."/>
            <person name="Whittaker M."/>
            <person name="Farag I.F."/>
            <person name="Doudna J."/>
            <person name="Cate J.H.D."/>
            <person name="Banfield J.F."/>
        </authorList>
    </citation>
    <scope>NUCLEOTIDE SEQUENCE</scope>
    <source>
        <strain evidence="3">NC_groundwater_672_Ag_B-0.1um_62_36</strain>
    </source>
</reference>
<gene>
    <name evidence="3" type="ORF">HYY20_04175</name>
</gene>
<evidence type="ECO:0000313" key="3">
    <source>
        <dbReference type="EMBL" id="MBI2876057.1"/>
    </source>
</evidence>
<evidence type="ECO:0000256" key="1">
    <source>
        <dbReference type="SAM" id="MobiDB-lite"/>
    </source>
</evidence>
<keyword evidence="2" id="KW-1133">Transmembrane helix</keyword>
<dbReference type="AlphaFoldDB" id="A0A932FW84"/>
<feature type="region of interest" description="Disordered" evidence="1">
    <location>
        <begin position="55"/>
        <end position="77"/>
    </location>
</feature>
<feature type="transmembrane region" description="Helical" evidence="2">
    <location>
        <begin position="20"/>
        <end position="42"/>
    </location>
</feature>
<evidence type="ECO:0000313" key="4">
    <source>
        <dbReference type="Proteomes" id="UP000769766"/>
    </source>
</evidence>
<dbReference type="Proteomes" id="UP000769766">
    <property type="component" value="Unassembled WGS sequence"/>
</dbReference>
<keyword evidence="2" id="KW-0472">Membrane</keyword>
<comment type="caution">
    <text evidence="3">The sequence shown here is derived from an EMBL/GenBank/DDBJ whole genome shotgun (WGS) entry which is preliminary data.</text>
</comment>
<organism evidence="3 4">
    <name type="scientific">Tectimicrobiota bacterium</name>
    <dbReference type="NCBI Taxonomy" id="2528274"/>
    <lineage>
        <taxon>Bacteria</taxon>
        <taxon>Pseudomonadati</taxon>
        <taxon>Nitrospinota/Tectimicrobiota group</taxon>
        <taxon>Candidatus Tectimicrobiota</taxon>
    </lineage>
</organism>
<name>A0A932FW84_UNCTE</name>
<proteinExistence type="predicted"/>